<dbReference type="Proteomes" id="UP001606134">
    <property type="component" value="Unassembled WGS sequence"/>
</dbReference>
<reference evidence="1 2" key="1">
    <citation type="submission" date="2024-08" db="EMBL/GenBank/DDBJ databases">
        <authorList>
            <person name="Lu H."/>
        </authorList>
    </citation>
    <scope>NUCLEOTIDE SEQUENCE [LARGE SCALE GENOMIC DNA]</scope>
    <source>
        <strain evidence="1 2">BYS78W</strain>
    </source>
</reference>
<name>A0ABW7HGC3_9BURK</name>
<evidence type="ECO:0000313" key="1">
    <source>
        <dbReference type="EMBL" id="MFG6488761.1"/>
    </source>
</evidence>
<comment type="caution">
    <text evidence="1">The sequence shown here is derived from an EMBL/GenBank/DDBJ whole genome shotgun (WGS) entry which is preliminary data.</text>
</comment>
<evidence type="ECO:0000313" key="2">
    <source>
        <dbReference type="Proteomes" id="UP001606134"/>
    </source>
</evidence>
<dbReference type="RefSeq" id="WP_394414303.1">
    <property type="nucleotide sequence ID" value="NZ_JBIGIC010000010.1"/>
</dbReference>
<protein>
    <submittedName>
        <fullName evidence="1">Uncharacterized protein</fullName>
    </submittedName>
</protein>
<proteinExistence type="predicted"/>
<organism evidence="1 2">
    <name type="scientific">Pelomonas candidula</name>
    <dbReference type="NCBI Taxonomy" id="3299025"/>
    <lineage>
        <taxon>Bacteria</taxon>
        <taxon>Pseudomonadati</taxon>
        <taxon>Pseudomonadota</taxon>
        <taxon>Betaproteobacteria</taxon>
        <taxon>Burkholderiales</taxon>
        <taxon>Sphaerotilaceae</taxon>
        <taxon>Roseateles</taxon>
    </lineage>
</organism>
<sequence>MWWARSESVDVYLSGGVAAIRRRGVDTLVESLAARSRDDLLAEWAATVPRAYWRVWLGGSLCRLKRVDAVLGVRTIEEAEAVIGRLASDSGQAMEARLALWSRKRPWVACCSPAGFVESLMSLADKHRINLQSIRPWWSSVSTDRASGVACCDNESISAWSTDKKARVLRCSTSLVEEGRQAQALRRMRVAEPLRAYRLDLQSPVATGKAGFSVTSLDEDADAAAS</sequence>
<dbReference type="EMBL" id="JBIGIC010000010">
    <property type="protein sequence ID" value="MFG6488761.1"/>
    <property type="molecule type" value="Genomic_DNA"/>
</dbReference>
<keyword evidence="2" id="KW-1185">Reference proteome</keyword>
<accession>A0ABW7HGC3</accession>
<gene>
    <name evidence="1" type="ORF">ACG04R_18900</name>
</gene>